<sequence>MDILQLTDTAFPRLKNIYSWFKKKKIDLFQKDSGPCYIGKPHILLLRTKCNENSDLNLFSQEEATLIDKKHLSSSTGSCVESYLNRFSYQRVPVLLLCLLRIDKQGHIEKQDKRLLSYIVRHCSRYKDMVVLYMVDGTTDFNLELKKLSFEIQKKMDTDNITNDIFCRTFKVSERKLKEGIGLYLEQSLTRYILEVAENSLKTETMECTSTLKIRNRFYKSNALEHMVVHDWKEVVLEFKPCKPDSCEMHELEVLLERTKDVSAYGFDDDGLTIFVKTLHQVDNLKLYLNKYYHGKATEIHIKVWDAASKISKYNLKQGSKVARTDGKFGTLGLFLTDQTGNTYFTTCSHVIEKHENAYNNLNSVIGKSVHAVNTGHDMAHDDLVDLSVIKADQSIVRHCQFGLRSTTDEFIEGEIIGAQVIKSERMKSLKVYKWGAKSGLTRGTYKGWISRKDQNDRFDHNLHKIVCDTNQFFEEGDSGSLVCFEATGSPQFQNETVAYIFVGKLVSSKECQLAQHPQENMYYCYHVSNVFDCTIGDSEIKPCLSPNSSVGRYATGTSIES</sequence>
<dbReference type="Proteomes" id="UP000507470">
    <property type="component" value="Unassembled WGS sequence"/>
</dbReference>
<organism evidence="1 2">
    <name type="scientific">Mytilus coruscus</name>
    <name type="common">Sea mussel</name>
    <dbReference type="NCBI Taxonomy" id="42192"/>
    <lineage>
        <taxon>Eukaryota</taxon>
        <taxon>Metazoa</taxon>
        <taxon>Spiralia</taxon>
        <taxon>Lophotrochozoa</taxon>
        <taxon>Mollusca</taxon>
        <taxon>Bivalvia</taxon>
        <taxon>Autobranchia</taxon>
        <taxon>Pteriomorphia</taxon>
        <taxon>Mytilida</taxon>
        <taxon>Mytiloidea</taxon>
        <taxon>Mytilidae</taxon>
        <taxon>Mytilinae</taxon>
        <taxon>Mytilus</taxon>
    </lineage>
</organism>
<keyword evidence="2" id="KW-1185">Reference proteome</keyword>
<accession>A0A6J8A9S1</accession>
<evidence type="ECO:0000313" key="1">
    <source>
        <dbReference type="EMBL" id="CAC5363441.1"/>
    </source>
</evidence>
<reference evidence="1 2" key="1">
    <citation type="submission" date="2020-06" db="EMBL/GenBank/DDBJ databases">
        <authorList>
            <person name="Li R."/>
            <person name="Bekaert M."/>
        </authorList>
    </citation>
    <scope>NUCLEOTIDE SEQUENCE [LARGE SCALE GENOMIC DNA]</scope>
    <source>
        <strain evidence="2">wild</strain>
    </source>
</reference>
<dbReference type="InterPro" id="IPR009003">
    <property type="entry name" value="Peptidase_S1_PA"/>
</dbReference>
<dbReference type="SUPFAM" id="SSF50494">
    <property type="entry name" value="Trypsin-like serine proteases"/>
    <property type="match status" value="1"/>
</dbReference>
<dbReference type="OrthoDB" id="10345259at2759"/>
<dbReference type="AlphaFoldDB" id="A0A6J8A9S1"/>
<evidence type="ECO:0000313" key="2">
    <source>
        <dbReference type="Proteomes" id="UP000507470"/>
    </source>
</evidence>
<proteinExistence type="predicted"/>
<gene>
    <name evidence="1" type="ORF">MCOR_4871</name>
</gene>
<protein>
    <submittedName>
        <fullName evidence="1">Uncharacterized protein</fullName>
    </submittedName>
</protein>
<dbReference type="EMBL" id="CACVKT020000848">
    <property type="protein sequence ID" value="CAC5363441.1"/>
    <property type="molecule type" value="Genomic_DNA"/>
</dbReference>
<name>A0A6J8A9S1_MYTCO</name>